<accession>A0A098CSJ8</accession>
<dbReference type="OrthoDB" id="2242521at2"/>
<organism evidence="2 3">
    <name type="scientific">Lactococcus garvieae</name>
    <dbReference type="NCBI Taxonomy" id="1363"/>
    <lineage>
        <taxon>Bacteria</taxon>
        <taxon>Bacillati</taxon>
        <taxon>Bacillota</taxon>
        <taxon>Bacilli</taxon>
        <taxon>Lactobacillales</taxon>
        <taxon>Streptococcaceae</taxon>
        <taxon>Lactococcus</taxon>
    </lineage>
</organism>
<dbReference type="GeneID" id="61073848"/>
<protein>
    <submittedName>
        <fullName evidence="2">Uncharacterized protein YpmB</fullName>
    </submittedName>
</protein>
<proteinExistence type="predicted"/>
<dbReference type="Pfam" id="PF17881">
    <property type="entry name" value="TseB"/>
    <property type="match status" value="1"/>
</dbReference>
<dbReference type="AlphaFoldDB" id="A0A098CSJ8"/>
<evidence type="ECO:0000313" key="3">
    <source>
        <dbReference type="Proteomes" id="UP000181969"/>
    </source>
</evidence>
<dbReference type="Gene3D" id="3.10.450.40">
    <property type="match status" value="1"/>
</dbReference>
<evidence type="ECO:0000259" key="1">
    <source>
        <dbReference type="Pfam" id="PF17881"/>
    </source>
</evidence>
<gene>
    <name evidence="2" type="ORF">SAMN05216438_11245</name>
</gene>
<dbReference type="RefSeq" id="WP_003133017.1">
    <property type="nucleotide sequence ID" value="NZ_BLXU01000006.1"/>
</dbReference>
<dbReference type="InterPro" id="IPR046350">
    <property type="entry name" value="Cystatin_sf"/>
</dbReference>
<sequence>MRRRRMTLHTQIIIGVLTVILAGFIAISLFIWRAVSPYNTARSAAIAIAKDKTELKTPTAFDIATTDSTDYSLLGKTEKGKEIGVLIPEKGGNLTVIDMATGVKPETLQADNTTSIVLALYKNQPVWQVNSREGFKLYDFKTGKELM</sequence>
<dbReference type="EMBL" id="FOTJ01000012">
    <property type="protein sequence ID" value="SFL48542.1"/>
    <property type="molecule type" value="Genomic_DNA"/>
</dbReference>
<dbReference type="eggNOG" id="COG5353">
    <property type="taxonomic scope" value="Bacteria"/>
</dbReference>
<dbReference type="SUPFAM" id="SSF54403">
    <property type="entry name" value="Cystatin/monellin"/>
    <property type="match status" value="2"/>
</dbReference>
<reference evidence="2 3" key="1">
    <citation type="submission" date="2016-10" db="EMBL/GenBank/DDBJ databases">
        <authorList>
            <person name="de Groot N.N."/>
        </authorList>
    </citation>
    <scope>NUCLEOTIDE SEQUENCE [LARGE SCALE GENOMIC DNA]</scope>
    <source>
        <strain evidence="2 3">M79</strain>
    </source>
</reference>
<dbReference type="Proteomes" id="UP000181969">
    <property type="component" value="Unassembled WGS sequence"/>
</dbReference>
<evidence type="ECO:0000313" key="2">
    <source>
        <dbReference type="EMBL" id="SFL48542.1"/>
    </source>
</evidence>
<feature type="domain" description="Cell wall elongation regulator TseB-like" evidence="1">
    <location>
        <begin position="44"/>
        <end position="88"/>
    </location>
</feature>
<dbReference type="InterPro" id="IPR041401">
    <property type="entry name" value="TseB-like_dom"/>
</dbReference>
<name>A0A098CSJ8_9LACT</name>